<gene>
    <name evidence="2" type="ORF">EFD62_00940</name>
</gene>
<accession>A0A4Q0I7Z0</accession>
<feature type="transmembrane region" description="Helical" evidence="1">
    <location>
        <begin position="117"/>
        <end position="139"/>
    </location>
</feature>
<keyword evidence="3" id="KW-1185">Reference proteome</keyword>
<evidence type="ECO:0000313" key="2">
    <source>
        <dbReference type="EMBL" id="RXE60534.1"/>
    </source>
</evidence>
<dbReference type="OrthoDB" id="66636at2"/>
<keyword evidence="1" id="KW-0472">Membrane</keyword>
<dbReference type="PANTHER" id="PTHR37305">
    <property type="entry name" value="INTEGRAL MEMBRANE PROTEIN-RELATED"/>
    <property type="match status" value="1"/>
</dbReference>
<sequence>MINWTLYKRGIQGSWKMLLIFAAVITMYFTVIVSMFDPALGSALNEFAKAMPELMAIVGMNPASAELVSFMEAYLYGFIMLVFPMLFCILSANKLIARHVDRGSMTYLLSAPVKRETVAFTQMKVMVTGLFALVLYATLLGIVNCEISFPGELDIGKFILLNIGVLCLQLFIGGICFLCSCIFNDSKYAVGVGAGIPALGFIVQMMANAGKDLENAKYATFFTLFNSDGIIAGEPGAIWGMVVLFAGAVALFGTAIVVFSNKDLHI</sequence>
<feature type="transmembrane region" description="Helical" evidence="1">
    <location>
        <begin position="73"/>
        <end position="96"/>
    </location>
</feature>
<dbReference type="AlphaFoldDB" id="A0A4Q0I7Z0"/>
<feature type="transmembrane region" description="Helical" evidence="1">
    <location>
        <begin position="159"/>
        <end position="181"/>
    </location>
</feature>
<feature type="transmembrane region" description="Helical" evidence="1">
    <location>
        <begin position="17"/>
        <end position="36"/>
    </location>
</feature>
<comment type="caution">
    <text evidence="2">The sequence shown here is derived from an EMBL/GenBank/DDBJ whole genome shotgun (WGS) entry which is preliminary data.</text>
</comment>
<dbReference type="GO" id="GO:0005886">
    <property type="term" value="C:plasma membrane"/>
    <property type="evidence" value="ECO:0007669"/>
    <property type="project" value="UniProtKB-SubCell"/>
</dbReference>
<evidence type="ECO:0000256" key="1">
    <source>
        <dbReference type="SAM" id="Phobius"/>
    </source>
</evidence>
<reference evidence="3" key="1">
    <citation type="submission" date="2018-11" db="EMBL/GenBank/DDBJ databases">
        <title>Genome sequencing of a novel mesophilic and cellulolytic organism within the genus Hungateiclostridium.</title>
        <authorList>
            <person name="Rettenmaier R."/>
            <person name="Liebl W."/>
            <person name="Zverlov V."/>
        </authorList>
    </citation>
    <scope>NUCLEOTIDE SEQUENCE [LARGE SCALE GENOMIC DNA]</scope>
    <source>
        <strain evidence="3">N2K1</strain>
    </source>
</reference>
<keyword evidence="1" id="KW-1133">Transmembrane helix</keyword>
<dbReference type="GO" id="GO:0140359">
    <property type="term" value="F:ABC-type transporter activity"/>
    <property type="evidence" value="ECO:0007669"/>
    <property type="project" value="InterPro"/>
</dbReference>
<keyword evidence="1" id="KW-0812">Transmembrane</keyword>
<dbReference type="PANTHER" id="PTHR37305:SF2">
    <property type="entry name" value="BACITRACIN TRANSPORT PERMEASE PROTEIN BCRB"/>
    <property type="match status" value="1"/>
</dbReference>
<evidence type="ECO:0000313" key="3">
    <source>
        <dbReference type="Proteomes" id="UP000289166"/>
    </source>
</evidence>
<feature type="transmembrane region" description="Helical" evidence="1">
    <location>
        <begin position="237"/>
        <end position="259"/>
    </location>
</feature>
<dbReference type="EMBL" id="RLII01000001">
    <property type="protein sequence ID" value="RXE60534.1"/>
    <property type="molecule type" value="Genomic_DNA"/>
</dbReference>
<dbReference type="Proteomes" id="UP000289166">
    <property type="component" value="Unassembled WGS sequence"/>
</dbReference>
<protein>
    <submittedName>
        <fullName evidence="2">ABC transporter permease</fullName>
    </submittedName>
</protein>
<organism evidence="2 3">
    <name type="scientific">Acetivibrio mesophilus</name>
    <dbReference type="NCBI Taxonomy" id="2487273"/>
    <lineage>
        <taxon>Bacteria</taxon>
        <taxon>Bacillati</taxon>
        <taxon>Bacillota</taxon>
        <taxon>Clostridia</taxon>
        <taxon>Eubacteriales</taxon>
        <taxon>Oscillospiraceae</taxon>
        <taxon>Acetivibrio</taxon>
    </lineage>
</organism>
<dbReference type="RefSeq" id="WP_069194710.1">
    <property type="nucleotide sequence ID" value="NZ_RLII01000001.1"/>
</dbReference>
<proteinExistence type="predicted"/>
<name>A0A4Q0I7Z0_9FIRM</name>
<feature type="transmembrane region" description="Helical" evidence="1">
    <location>
        <begin position="188"/>
        <end position="207"/>
    </location>
</feature>